<reference evidence="2 3" key="1">
    <citation type="submission" date="2014-03" db="EMBL/GenBank/DDBJ databases">
        <title>Genomics of Bifidobacteria.</title>
        <authorList>
            <person name="Ventura M."/>
            <person name="Milani C."/>
            <person name="Lugli G.A."/>
        </authorList>
    </citation>
    <scope>NUCLEOTIDE SEQUENCE [LARGE SCALE GENOMIC DNA]</scope>
    <source>
        <strain evidence="2 3">LMG 21395</strain>
    </source>
</reference>
<dbReference type="EMBL" id="JGZT01000008">
    <property type="protein sequence ID" value="KFJ01620.1"/>
    <property type="molecule type" value="Genomic_DNA"/>
</dbReference>
<gene>
    <name evidence="2" type="ORF">THER5_1514</name>
</gene>
<dbReference type="Proteomes" id="UP000029003">
    <property type="component" value="Unassembled WGS sequence"/>
</dbReference>
<evidence type="ECO:0000313" key="3">
    <source>
        <dbReference type="Proteomes" id="UP000029003"/>
    </source>
</evidence>
<evidence type="ECO:0000313" key="2">
    <source>
        <dbReference type="EMBL" id="KFJ01620.1"/>
    </source>
</evidence>
<organism evidence="2 3">
    <name type="scientific">Bifidobacterium thermacidophilum subsp. thermacidophilum</name>
    <dbReference type="NCBI Taxonomy" id="79262"/>
    <lineage>
        <taxon>Bacteria</taxon>
        <taxon>Bacillati</taxon>
        <taxon>Actinomycetota</taxon>
        <taxon>Actinomycetes</taxon>
        <taxon>Bifidobacteriales</taxon>
        <taxon>Bifidobacteriaceae</taxon>
        <taxon>Bifidobacterium</taxon>
    </lineage>
</organism>
<name>A0A087E1G9_9BIFI</name>
<feature type="transmembrane region" description="Helical" evidence="1">
    <location>
        <begin position="12"/>
        <end position="30"/>
    </location>
</feature>
<keyword evidence="1" id="KW-0472">Membrane</keyword>
<comment type="caution">
    <text evidence="2">The sequence shown here is derived from an EMBL/GenBank/DDBJ whole genome shotgun (WGS) entry which is preliminary data.</text>
</comment>
<dbReference type="AlphaFoldDB" id="A0A087E1G9"/>
<keyword evidence="1" id="KW-0812">Transmembrane</keyword>
<accession>A0A087E1G9</accession>
<keyword evidence="1" id="KW-1133">Transmembrane helix</keyword>
<sequence>MLTGLSPDLMEFCGVFAILVVFSSGFHMFGGR</sequence>
<evidence type="ECO:0000256" key="1">
    <source>
        <dbReference type="SAM" id="Phobius"/>
    </source>
</evidence>
<proteinExistence type="predicted"/>
<protein>
    <submittedName>
        <fullName evidence="2">Uncharacterized protein</fullName>
    </submittedName>
</protein>